<dbReference type="PROSITE" id="PS51007">
    <property type="entry name" value="CYTC"/>
    <property type="match status" value="2"/>
</dbReference>
<reference evidence="10" key="1">
    <citation type="submission" date="2021-01" db="EMBL/GenBank/DDBJ databases">
        <title>Modified the classification status of verrucomicrobia.</title>
        <authorList>
            <person name="Feng X."/>
        </authorList>
    </citation>
    <scope>NUCLEOTIDE SEQUENCE</scope>
    <source>
        <strain evidence="10">5K15</strain>
    </source>
</reference>
<dbReference type="Gene3D" id="1.10.760.10">
    <property type="entry name" value="Cytochrome c-like domain"/>
    <property type="match status" value="2"/>
</dbReference>
<feature type="region of interest" description="Disordered" evidence="8">
    <location>
        <begin position="312"/>
        <end position="335"/>
    </location>
</feature>
<evidence type="ECO:0000313" key="10">
    <source>
        <dbReference type="EMBL" id="MBK1854840.1"/>
    </source>
</evidence>
<evidence type="ECO:0000256" key="8">
    <source>
        <dbReference type="SAM" id="MobiDB-lite"/>
    </source>
</evidence>
<evidence type="ECO:0000256" key="2">
    <source>
        <dbReference type="ARBA" id="ARBA00022617"/>
    </source>
</evidence>
<dbReference type="AlphaFoldDB" id="A0AAE2SB31"/>
<dbReference type="InterPro" id="IPR046863">
    <property type="entry name" value="MbnP-like_dom"/>
</dbReference>
<feature type="domain" description="Cytochrome c" evidence="9">
    <location>
        <begin position="442"/>
        <end position="575"/>
    </location>
</feature>
<evidence type="ECO:0000259" key="9">
    <source>
        <dbReference type="PROSITE" id="PS51007"/>
    </source>
</evidence>
<keyword evidence="5" id="KW-0560">Oxidoreductase</keyword>
<keyword evidence="4" id="KW-0732">Signal</keyword>
<dbReference type="GO" id="GO:0030313">
    <property type="term" value="C:cell envelope"/>
    <property type="evidence" value="ECO:0007669"/>
    <property type="project" value="UniProtKB-SubCell"/>
</dbReference>
<evidence type="ECO:0000313" key="11">
    <source>
        <dbReference type="Proteomes" id="UP000634206"/>
    </source>
</evidence>
<keyword evidence="3 7" id="KW-0479">Metal-binding</keyword>
<feature type="compositionally biased region" description="Polar residues" evidence="8">
    <location>
        <begin position="312"/>
        <end position="322"/>
    </location>
</feature>
<dbReference type="Pfam" id="PF20243">
    <property type="entry name" value="MbnP"/>
    <property type="match status" value="1"/>
</dbReference>
<dbReference type="PANTHER" id="PTHR30600">
    <property type="entry name" value="CYTOCHROME C PEROXIDASE-RELATED"/>
    <property type="match status" value="1"/>
</dbReference>
<evidence type="ECO:0000256" key="6">
    <source>
        <dbReference type="ARBA" id="ARBA00023004"/>
    </source>
</evidence>
<dbReference type="GO" id="GO:0009055">
    <property type="term" value="F:electron transfer activity"/>
    <property type="evidence" value="ECO:0007669"/>
    <property type="project" value="InterPro"/>
</dbReference>
<dbReference type="GO" id="GO:0046872">
    <property type="term" value="F:metal ion binding"/>
    <property type="evidence" value="ECO:0007669"/>
    <property type="project" value="UniProtKB-KW"/>
</dbReference>
<evidence type="ECO:0000256" key="1">
    <source>
        <dbReference type="ARBA" id="ARBA00004196"/>
    </source>
</evidence>
<dbReference type="InterPro" id="IPR051395">
    <property type="entry name" value="Cytochrome_c_Peroxidase/MauG"/>
</dbReference>
<keyword evidence="2 7" id="KW-0349">Heme</keyword>
<dbReference type="InterPro" id="IPR036909">
    <property type="entry name" value="Cyt_c-like_dom_sf"/>
</dbReference>
<protein>
    <submittedName>
        <fullName evidence="10">C-type cytochrome</fullName>
    </submittedName>
</protein>
<dbReference type="InterPro" id="IPR004852">
    <property type="entry name" value="Di-haem_cyt_c_peroxidsae"/>
</dbReference>
<proteinExistence type="predicted"/>
<dbReference type="SUPFAM" id="SSF46626">
    <property type="entry name" value="Cytochrome c"/>
    <property type="match status" value="2"/>
</dbReference>
<keyword evidence="11" id="KW-1185">Reference proteome</keyword>
<feature type="domain" description="Cytochrome c" evidence="9">
    <location>
        <begin position="292"/>
        <end position="392"/>
    </location>
</feature>
<gene>
    <name evidence="10" type="ORF">JIN83_07700</name>
</gene>
<dbReference type="RefSeq" id="WP_309489451.1">
    <property type="nucleotide sequence ID" value="NZ_JAENIG010000004.1"/>
</dbReference>
<accession>A0AAE2SB31</accession>
<name>A0AAE2SB31_9BACT</name>
<dbReference type="InterPro" id="IPR009056">
    <property type="entry name" value="Cyt_c-like_dom"/>
</dbReference>
<evidence type="ECO:0000256" key="3">
    <source>
        <dbReference type="ARBA" id="ARBA00022723"/>
    </source>
</evidence>
<evidence type="ECO:0000256" key="4">
    <source>
        <dbReference type="ARBA" id="ARBA00022729"/>
    </source>
</evidence>
<keyword evidence="6 7" id="KW-0408">Iron</keyword>
<dbReference type="Pfam" id="PF03150">
    <property type="entry name" value="CCP_MauG"/>
    <property type="match status" value="1"/>
</dbReference>
<dbReference type="GO" id="GO:0020037">
    <property type="term" value="F:heme binding"/>
    <property type="evidence" value="ECO:0007669"/>
    <property type="project" value="InterPro"/>
</dbReference>
<sequence>MPRFLPSCHQFAARPGGMLLFAMLVAPSVLGGSLHLDFSHEIDGRPLRIDSLRYQNSRSETFSLTRIDWLASDFSLTTSAGKTITLPSASAFIPTRGTTLTLPNLPSETITAISFHVGPDRKSNHSDPASYAASHPLNPNVNRLHWDWQGGYIFLALEGHWRAAGQKLPGGFAYHFARDANRCKITLPVHLNLRDESRVGIALDANKVLTGLSFAQDGSTTHSSDGDPVAARLKSNLPSAFRITGIHRGGIPTKPNPPAPIDLPAHPKGYPLTLPKHIPLPALPSDNPVLTTRVALGEKLFREPKLSRSNSISCASCHQGETLSDPRRLSPGVDGELGRRHSMPLFNLAWKSSFFWDGRAPTLRAQALIPIEDHLEMDESLDRVAAKLKADPSYPPLFAAAFGSGKITPENIGLAIENFLLTRLSFDSKLDRAHKGQATLTDQEKRGFELFFTESEPRLGKRGADCFHCHGGALFTDHAFHNNGLASGDDLGLEETTGKTSDRHKFATPSLRNIALTEPYMHDGRFATLEQVIDHYNAAPELSETLDPNLAKHPQGLGLSEEDQRALVAFLKTLSDSNMLPKGQAGE</sequence>
<evidence type="ECO:0000256" key="7">
    <source>
        <dbReference type="PROSITE-ProRule" id="PRU00433"/>
    </source>
</evidence>
<dbReference type="EMBL" id="JAENIG010000004">
    <property type="protein sequence ID" value="MBK1854840.1"/>
    <property type="molecule type" value="Genomic_DNA"/>
</dbReference>
<dbReference type="Proteomes" id="UP000634206">
    <property type="component" value="Unassembled WGS sequence"/>
</dbReference>
<dbReference type="PANTHER" id="PTHR30600:SF10">
    <property type="entry name" value="BLL6722 PROTEIN"/>
    <property type="match status" value="1"/>
</dbReference>
<dbReference type="GO" id="GO:0004130">
    <property type="term" value="F:cytochrome-c peroxidase activity"/>
    <property type="evidence" value="ECO:0007669"/>
    <property type="project" value="TreeGrafter"/>
</dbReference>
<organism evidence="10 11">
    <name type="scientific">Oceaniferula flava</name>
    <dbReference type="NCBI Taxonomy" id="2800421"/>
    <lineage>
        <taxon>Bacteria</taxon>
        <taxon>Pseudomonadati</taxon>
        <taxon>Verrucomicrobiota</taxon>
        <taxon>Verrucomicrobiia</taxon>
        <taxon>Verrucomicrobiales</taxon>
        <taxon>Verrucomicrobiaceae</taxon>
        <taxon>Oceaniferula</taxon>
    </lineage>
</organism>
<evidence type="ECO:0000256" key="5">
    <source>
        <dbReference type="ARBA" id="ARBA00023002"/>
    </source>
</evidence>
<comment type="subcellular location">
    <subcellularLocation>
        <location evidence="1">Cell envelope</location>
    </subcellularLocation>
</comment>
<comment type="caution">
    <text evidence="10">The sequence shown here is derived from an EMBL/GenBank/DDBJ whole genome shotgun (WGS) entry which is preliminary data.</text>
</comment>